<keyword evidence="1" id="KW-0378">Hydrolase</keyword>
<dbReference type="PANTHER" id="PTHR39420">
    <property type="match status" value="1"/>
</dbReference>
<dbReference type="PANTHER" id="PTHR39420:SF1">
    <property type="entry name" value="HYDROLASE"/>
    <property type="match status" value="1"/>
</dbReference>
<dbReference type="GO" id="GO:0008237">
    <property type="term" value="F:metallopeptidase activity"/>
    <property type="evidence" value="ECO:0007669"/>
    <property type="project" value="UniProtKB-KW"/>
</dbReference>
<accession>A0ABT4I9L6</accession>
<comment type="caution">
    <text evidence="1">The sequence shown here is derived from an EMBL/GenBank/DDBJ whole genome shotgun (WGS) entry which is preliminary data.</text>
</comment>
<dbReference type="Pfam" id="PF10103">
    <property type="entry name" value="Zincin_2"/>
    <property type="match status" value="1"/>
</dbReference>
<dbReference type="SUPFAM" id="SSF55486">
    <property type="entry name" value="Metalloproteases ('zincins'), catalytic domain"/>
    <property type="match status" value="1"/>
</dbReference>
<dbReference type="Proteomes" id="UP001072034">
    <property type="component" value="Unassembled WGS sequence"/>
</dbReference>
<keyword evidence="2" id="KW-1185">Reference proteome</keyword>
<protein>
    <submittedName>
        <fullName evidence="1">Zinc-dependent metalloprotease</fullName>
    </submittedName>
</protein>
<dbReference type="InterPro" id="IPR042271">
    <property type="entry name" value="Zinicin_2_N"/>
</dbReference>
<evidence type="ECO:0000313" key="1">
    <source>
        <dbReference type="EMBL" id="MCZ0858426.1"/>
    </source>
</evidence>
<dbReference type="InterPro" id="IPR018766">
    <property type="entry name" value="Zinicin_2"/>
</dbReference>
<dbReference type="InterPro" id="IPR022454">
    <property type="entry name" value="CHP03883_F420-assoc"/>
</dbReference>
<dbReference type="Gene3D" id="1.20.150.30">
    <property type="entry name" value="Zincin-like metallopeptidase, N-terminal domain"/>
    <property type="match status" value="1"/>
</dbReference>
<dbReference type="EMBL" id="JAPTMY010000022">
    <property type="protein sequence ID" value="MCZ0858426.1"/>
    <property type="molecule type" value="Genomic_DNA"/>
</dbReference>
<sequence>MSPSTVFAPTAADLVDWDAAVRLSRVVVPAGPRVPTSTRRATVALLRRSIAGALPWAGRITGMTDAARCAAETAEVLVVDRAGLMTASAAWLRGLMGGVPAPNAGRGARTLATAEVGAALGCLSTRLLGQVLPPLDGSRAGTGAAARPGARLRARTASAVGARRQPGARLLLVAPNVLEIRQRLELDVIDLPAWITLHEATHLIQLSAAPWLASYLADQLRAVVGGLVAAVRSAGAGGPDLYARLARAVALARSADGRSPEPVALLLNSLLKAPERESLARLAALLTLLEGHAEAVLDAVDPNRMPSVHRLRAVLARRRRATGGVGPGPSSGSLLHHMIGVEAKEAQYADGAAFVRAVVARVGHAGLNTVWNAPDNLPLPDEIAQPDQWIERFGL</sequence>
<proteinExistence type="predicted"/>
<dbReference type="RefSeq" id="WP_268917823.1">
    <property type="nucleotide sequence ID" value="NZ_JAPTMY010000022.1"/>
</dbReference>
<gene>
    <name evidence="1" type="ORF">OHJ16_10270</name>
</gene>
<keyword evidence="1" id="KW-0482">Metalloprotease</keyword>
<name>A0ABT4I9L6_9ACTO</name>
<organism evidence="1 2">
    <name type="scientific">Actinomyces israelii</name>
    <dbReference type="NCBI Taxonomy" id="1659"/>
    <lineage>
        <taxon>Bacteria</taxon>
        <taxon>Bacillati</taxon>
        <taxon>Actinomycetota</taxon>
        <taxon>Actinomycetes</taxon>
        <taxon>Actinomycetales</taxon>
        <taxon>Actinomycetaceae</taxon>
        <taxon>Actinomyces</taxon>
    </lineage>
</organism>
<keyword evidence="1" id="KW-0645">Protease</keyword>
<evidence type="ECO:0000313" key="2">
    <source>
        <dbReference type="Proteomes" id="UP001072034"/>
    </source>
</evidence>
<dbReference type="NCBIfam" id="TIGR03624">
    <property type="entry name" value="putative hydrolase"/>
    <property type="match status" value="1"/>
</dbReference>
<dbReference type="NCBIfam" id="TIGR03883">
    <property type="entry name" value="DUF2342_F420"/>
    <property type="match status" value="1"/>
</dbReference>
<reference evidence="1" key="1">
    <citation type="submission" date="2022-10" db="EMBL/GenBank/DDBJ databases">
        <title>Genome sequence of Actinomyces israelii ATCC 10048.</title>
        <authorList>
            <person name="Watt R.M."/>
            <person name="Tong W.M."/>
        </authorList>
    </citation>
    <scope>NUCLEOTIDE SEQUENCE</scope>
    <source>
        <strain evidence="1">ATCC 10048</strain>
    </source>
</reference>